<evidence type="ECO:0000313" key="5">
    <source>
        <dbReference type="EnsemblPlants" id="QL07p046853:mrna"/>
    </source>
</evidence>
<dbReference type="InParanoid" id="A0A7N2M7N4"/>
<proteinExistence type="predicted"/>
<evidence type="ECO:0000256" key="2">
    <source>
        <dbReference type="ARBA" id="ARBA00022989"/>
    </source>
</evidence>
<reference evidence="5 6" key="1">
    <citation type="journal article" date="2016" name="G3 (Bethesda)">
        <title>First Draft Assembly and Annotation of the Genome of a California Endemic Oak Quercus lobata Nee (Fagaceae).</title>
        <authorList>
            <person name="Sork V.L."/>
            <person name="Fitz-Gibbon S.T."/>
            <person name="Puiu D."/>
            <person name="Crepeau M."/>
            <person name="Gugger P.F."/>
            <person name="Sherman R."/>
            <person name="Stevens K."/>
            <person name="Langley C.H."/>
            <person name="Pellegrini M."/>
            <person name="Salzberg S.L."/>
        </authorList>
    </citation>
    <scope>NUCLEOTIDE SEQUENCE [LARGE SCALE GENOMIC DNA]</scope>
    <source>
        <strain evidence="5 6">cv. SW786</strain>
    </source>
</reference>
<keyword evidence="3 4" id="KW-0472">Membrane</keyword>
<dbReference type="GO" id="GO:0016020">
    <property type="term" value="C:membrane"/>
    <property type="evidence" value="ECO:0007669"/>
    <property type="project" value="InterPro"/>
</dbReference>
<feature type="transmembrane region" description="Helical" evidence="4">
    <location>
        <begin position="48"/>
        <end position="70"/>
    </location>
</feature>
<sequence length="127" mass="14148">MNYNVILLSIRRGNKGSLISVLNENLYLSGIKYTSASFGSATDNTLPAINLFIAVCILRGLRFIFWIDRLENIDIKHIRSQAKAFGAIAAVAGVMLMTLVKGPTFMFPWTKEEVTKNLNEALQIINI</sequence>
<dbReference type="Proteomes" id="UP000594261">
    <property type="component" value="Chromosome 7"/>
</dbReference>
<evidence type="ECO:0000256" key="3">
    <source>
        <dbReference type="ARBA" id="ARBA00023136"/>
    </source>
</evidence>
<feature type="transmembrane region" description="Helical" evidence="4">
    <location>
        <begin position="82"/>
        <end position="100"/>
    </location>
</feature>
<keyword evidence="1 4" id="KW-0812">Transmembrane</keyword>
<dbReference type="Gramene" id="QL07p046853:mrna">
    <property type="protein sequence ID" value="QL07p046853:mrna"/>
    <property type="gene ID" value="QL07p046853"/>
</dbReference>
<protein>
    <submittedName>
        <fullName evidence="5">Uncharacterized protein</fullName>
    </submittedName>
</protein>
<dbReference type="EnsemblPlants" id="QL07p046853:mrna">
    <property type="protein sequence ID" value="QL07p046853:mrna"/>
    <property type="gene ID" value="QL07p046853"/>
</dbReference>
<dbReference type="EMBL" id="LRBV02000007">
    <property type="status" value="NOT_ANNOTATED_CDS"/>
    <property type="molecule type" value="Genomic_DNA"/>
</dbReference>
<name>A0A7N2M7N4_QUELO</name>
<dbReference type="GO" id="GO:0022857">
    <property type="term" value="F:transmembrane transporter activity"/>
    <property type="evidence" value="ECO:0007669"/>
    <property type="project" value="InterPro"/>
</dbReference>
<keyword evidence="6" id="KW-1185">Reference proteome</keyword>
<dbReference type="PANTHER" id="PTHR31218">
    <property type="entry name" value="WAT1-RELATED PROTEIN"/>
    <property type="match status" value="1"/>
</dbReference>
<accession>A0A7N2M7N4</accession>
<organism evidence="5 6">
    <name type="scientific">Quercus lobata</name>
    <name type="common">Valley oak</name>
    <dbReference type="NCBI Taxonomy" id="97700"/>
    <lineage>
        <taxon>Eukaryota</taxon>
        <taxon>Viridiplantae</taxon>
        <taxon>Streptophyta</taxon>
        <taxon>Embryophyta</taxon>
        <taxon>Tracheophyta</taxon>
        <taxon>Spermatophyta</taxon>
        <taxon>Magnoliopsida</taxon>
        <taxon>eudicotyledons</taxon>
        <taxon>Gunneridae</taxon>
        <taxon>Pentapetalae</taxon>
        <taxon>rosids</taxon>
        <taxon>fabids</taxon>
        <taxon>Fagales</taxon>
        <taxon>Fagaceae</taxon>
        <taxon>Quercus</taxon>
    </lineage>
</organism>
<evidence type="ECO:0000256" key="4">
    <source>
        <dbReference type="SAM" id="Phobius"/>
    </source>
</evidence>
<evidence type="ECO:0000313" key="6">
    <source>
        <dbReference type="Proteomes" id="UP000594261"/>
    </source>
</evidence>
<reference evidence="5" key="2">
    <citation type="submission" date="2021-01" db="UniProtKB">
        <authorList>
            <consortium name="EnsemblPlants"/>
        </authorList>
    </citation>
    <scope>IDENTIFICATION</scope>
</reference>
<dbReference type="AlphaFoldDB" id="A0A7N2M7N4"/>
<keyword evidence="2 4" id="KW-1133">Transmembrane helix</keyword>
<dbReference type="InterPro" id="IPR030184">
    <property type="entry name" value="WAT1-related"/>
</dbReference>
<evidence type="ECO:0000256" key="1">
    <source>
        <dbReference type="ARBA" id="ARBA00022692"/>
    </source>
</evidence>